<gene>
    <name evidence="2" type="ORF">CCDG5_1604</name>
</gene>
<proteinExistence type="predicted"/>
<dbReference type="InterPro" id="IPR006059">
    <property type="entry name" value="SBP"/>
</dbReference>
<dbReference type="InterPro" id="IPR050490">
    <property type="entry name" value="Bact_solute-bd_prot1"/>
</dbReference>
<dbReference type="HOGENOM" id="CLU_031285_12_0_9"/>
<feature type="signal peptide" evidence="1">
    <location>
        <begin position="1"/>
        <end position="23"/>
    </location>
</feature>
<dbReference type="Pfam" id="PF01547">
    <property type="entry name" value="SBP_bac_1"/>
    <property type="match status" value="1"/>
</dbReference>
<dbReference type="PANTHER" id="PTHR43649">
    <property type="entry name" value="ARABINOSE-BINDING PROTEIN-RELATED"/>
    <property type="match status" value="1"/>
</dbReference>
<dbReference type="PROSITE" id="PS51257">
    <property type="entry name" value="PROKAR_LIPOPROTEIN"/>
    <property type="match status" value="1"/>
</dbReference>
<dbReference type="KEGG" id="ccel:CCDG5_1604"/>
<evidence type="ECO:0000313" key="3">
    <source>
        <dbReference type="Proteomes" id="UP000032431"/>
    </source>
</evidence>
<dbReference type="OrthoDB" id="41208at2"/>
<dbReference type="SUPFAM" id="SSF53850">
    <property type="entry name" value="Periplasmic binding protein-like II"/>
    <property type="match status" value="1"/>
</dbReference>
<organism evidence="2 3">
    <name type="scientific">[Clostridium] cellulosi</name>
    <dbReference type="NCBI Taxonomy" id="29343"/>
    <lineage>
        <taxon>Bacteria</taxon>
        <taxon>Bacillati</taxon>
        <taxon>Bacillota</taxon>
        <taxon>Clostridia</taxon>
        <taxon>Eubacteriales</taxon>
        <taxon>Oscillospiraceae</taxon>
        <taxon>Oscillospiraceae incertae sedis</taxon>
    </lineage>
</organism>
<dbReference type="STRING" id="29343.CCDG5_1604"/>
<accession>A0A078KQJ1</accession>
<dbReference type="Proteomes" id="UP000032431">
    <property type="component" value="Chromosome I"/>
</dbReference>
<keyword evidence="1" id="KW-0732">Signal</keyword>
<dbReference type="AlphaFoldDB" id="A0A078KQJ1"/>
<feature type="chain" id="PRO_5039628944" evidence="1">
    <location>
        <begin position="24"/>
        <end position="438"/>
    </location>
</feature>
<dbReference type="Gene3D" id="3.40.190.10">
    <property type="entry name" value="Periplasmic binding protein-like II"/>
    <property type="match status" value="2"/>
</dbReference>
<sequence>MKKVLKGTACVLLALSLMASVTACSKGSNSSTTSGTSGGKITLTIWDQSVGETDPTAKLLPEVVKEWNEKHPNVQVTRNGTSGEQYKTKIKTALAANEAPDVFYGFGGGSFMQPYIVGGNCLVLDDYLSQDTLSKLRPGMIEGCKVNGKIYTLPCYTHIANLYVNTYLFDKAGAKVPTNYEELLDAVKKLKAAGITPAVLGEKDRWPGMYWFDIIAMRQAGNAACIEAFKDPKKFDSPDFIEAARKLQELAKAGLFNSSMFSMSYDEMLNAYNNEQGAMMFQANWVNAGIEDSSSKAKGHVKVVVFPVFSDGKGKASEFFGGGQDGFYVSANTKSPKDAVEFLTYLSEQLGTRGYLAGAGLPCWDTTGLDTSSLSELDTTDAKLLDTATSFITWWDNIFPAESAETHKNLIAELLANKITPQDFCKQMAQLKPTELAF</sequence>
<dbReference type="EMBL" id="LM995447">
    <property type="protein sequence ID" value="CDZ24713.1"/>
    <property type="molecule type" value="Genomic_DNA"/>
</dbReference>
<dbReference type="PATRIC" id="fig|29343.3.peg.1689"/>
<evidence type="ECO:0000256" key="1">
    <source>
        <dbReference type="SAM" id="SignalP"/>
    </source>
</evidence>
<keyword evidence="3" id="KW-1185">Reference proteome</keyword>
<name>A0A078KQJ1_9FIRM</name>
<reference evidence="3" key="1">
    <citation type="submission" date="2014-07" db="EMBL/GenBank/DDBJ databases">
        <authorList>
            <person name="Wibberg D."/>
        </authorList>
    </citation>
    <scope>NUCLEOTIDE SEQUENCE [LARGE SCALE GENOMIC DNA]</scope>
    <source>
        <strain evidence="3">DG5</strain>
    </source>
</reference>
<evidence type="ECO:0000313" key="2">
    <source>
        <dbReference type="EMBL" id="CDZ24713.1"/>
    </source>
</evidence>
<protein>
    <submittedName>
        <fullName evidence="2">Extracellular solute-binding protein</fullName>
    </submittedName>
</protein>